<name>A0A7W7D961_9ACTN</name>
<evidence type="ECO:0000313" key="2">
    <source>
        <dbReference type="EMBL" id="MBB4702555.1"/>
    </source>
</evidence>
<evidence type="ECO:0000313" key="3">
    <source>
        <dbReference type="Proteomes" id="UP000542210"/>
    </source>
</evidence>
<dbReference type="RefSeq" id="WP_184882411.1">
    <property type="nucleotide sequence ID" value="NZ_BOOV01000033.1"/>
</dbReference>
<reference evidence="2 3" key="1">
    <citation type="submission" date="2020-08" db="EMBL/GenBank/DDBJ databases">
        <title>Sequencing the genomes of 1000 actinobacteria strains.</title>
        <authorList>
            <person name="Klenk H.-P."/>
        </authorList>
    </citation>
    <scope>NUCLEOTIDE SEQUENCE [LARGE SCALE GENOMIC DNA]</scope>
    <source>
        <strain evidence="2 3">DSM 45784</strain>
    </source>
</reference>
<dbReference type="EMBL" id="JACHND010000001">
    <property type="protein sequence ID" value="MBB4702555.1"/>
    <property type="molecule type" value="Genomic_DNA"/>
</dbReference>
<dbReference type="Proteomes" id="UP000542210">
    <property type="component" value="Unassembled WGS sequence"/>
</dbReference>
<gene>
    <name evidence="2" type="ORF">BJ982_004099</name>
</gene>
<evidence type="ECO:0000256" key="1">
    <source>
        <dbReference type="SAM" id="MobiDB-lite"/>
    </source>
</evidence>
<dbReference type="AlphaFoldDB" id="A0A7W7D961"/>
<organism evidence="2 3">
    <name type="scientific">Sphaerisporangium siamense</name>
    <dbReference type="NCBI Taxonomy" id="795645"/>
    <lineage>
        <taxon>Bacteria</taxon>
        <taxon>Bacillati</taxon>
        <taxon>Actinomycetota</taxon>
        <taxon>Actinomycetes</taxon>
        <taxon>Streptosporangiales</taxon>
        <taxon>Streptosporangiaceae</taxon>
        <taxon>Sphaerisporangium</taxon>
    </lineage>
</organism>
<feature type="region of interest" description="Disordered" evidence="1">
    <location>
        <begin position="75"/>
        <end position="96"/>
    </location>
</feature>
<accession>A0A7W7D961</accession>
<keyword evidence="3" id="KW-1185">Reference proteome</keyword>
<protein>
    <recommendedName>
        <fullName evidence="4">DNA-binding protein</fullName>
    </recommendedName>
</protein>
<proteinExistence type="predicted"/>
<sequence length="96" mass="10741">MTGDDAGAEPTRRLADPQAEWWTTEDVAAYLDVAQTTVWVYRQRGKKGDASGLPDEDELVVRTPRWRPNTIIVWAKNRPGRGTGGGRPRKDQPRAP</sequence>
<comment type="caution">
    <text evidence="2">The sequence shown here is derived from an EMBL/GenBank/DDBJ whole genome shotgun (WGS) entry which is preliminary data.</text>
</comment>
<evidence type="ECO:0008006" key="4">
    <source>
        <dbReference type="Google" id="ProtNLM"/>
    </source>
</evidence>